<evidence type="ECO:0000313" key="11">
    <source>
        <dbReference type="Proteomes" id="UP000267448"/>
    </source>
</evidence>
<dbReference type="InterPro" id="IPR027434">
    <property type="entry name" value="Homing_endonucl"/>
</dbReference>
<protein>
    <recommendedName>
        <fullName evidence="9">Cytochrome oxidase subunit I profile domain-containing protein</fullName>
    </recommendedName>
</protein>
<dbReference type="EMBL" id="RXNU01000058">
    <property type="protein sequence ID" value="RTR32268.1"/>
    <property type="molecule type" value="Genomic_DNA"/>
</dbReference>
<dbReference type="PROSITE" id="PS50855">
    <property type="entry name" value="COX1"/>
    <property type="match status" value="1"/>
</dbReference>
<dbReference type="GO" id="GO:0016020">
    <property type="term" value="C:membrane"/>
    <property type="evidence" value="ECO:0007669"/>
    <property type="project" value="InterPro"/>
</dbReference>
<dbReference type="Pfam" id="PF03161">
    <property type="entry name" value="LAGLIDADG_2"/>
    <property type="match status" value="1"/>
</dbReference>
<dbReference type="Gene3D" id="1.20.210.10">
    <property type="entry name" value="Cytochrome c oxidase-like, subunit I domain"/>
    <property type="match status" value="1"/>
</dbReference>
<evidence type="ECO:0000256" key="5">
    <source>
        <dbReference type="ARBA" id="ARBA00022759"/>
    </source>
</evidence>
<feature type="transmembrane region" description="Helical" evidence="8">
    <location>
        <begin position="12"/>
        <end position="33"/>
    </location>
</feature>
<feature type="domain" description="Cytochrome oxidase subunit I profile" evidence="9">
    <location>
        <begin position="1"/>
        <end position="66"/>
    </location>
</feature>
<keyword evidence="8" id="KW-0812">Transmembrane</keyword>
<keyword evidence="3" id="KW-0249">Electron transport</keyword>
<dbReference type="InterPro" id="IPR004860">
    <property type="entry name" value="LAGLIDADG_dom"/>
</dbReference>
<dbReference type="GO" id="GO:0016787">
    <property type="term" value="F:hydrolase activity"/>
    <property type="evidence" value="ECO:0007669"/>
    <property type="project" value="UniProtKB-KW"/>
</dbReference>
<keyword evidence="3" id="KW-0813">Transport</keyword>
<dbReference type="SUPFAM" id="SSF55608">
    <property type="entry name" value="Homing endonucleases"/>
    <property type="match status" value="1"/>
</dbReference>
<organism evidence="10 11">
    <name type="scientific">Shewanella canadensis</name>
    <dbReference type="NCBI Taxonomy" id="271096"/>
    <lineage>
        <taxon>Bacteria</taxon>
        <taxon>Pseudomonadati</taxon>
        <taxon>Pseudomonadota</taxon>
        <taxon>Gammaproteobacteria</taxon>
        <taxon>Alteromonadales</taxon>
        <taxon>Shewanellaceae</taxon>
        <taxon>Shewanella</taxon>
    </lineage>
</organism>
<evidence type="ECO:0000259" key="9">
    <source>
        <dbReference type="PROSITE" id="PS50855"/>
    </source>
</evidence>
<reference evidence="10 11" key="1">
    <citation type="submission" date="2018-12" db="EMBL/GenBank/DDBJ databases">
        <authorList>
            <person name="Yu L."/>
        </authorList>
    </citation>
    <scope>NUCLEOTIDE SEQUENCE [LARGE SCALE GENOMIC DNA]</scope>
    <source>
        <strain evidence="10 11">HAW-EB2</strain>
    </source>
</reference>
<comment type="similarity">
    <text evidence="1">In the C-terminal section; belongs to the LAGLIDADG endonuclease family.</text>
</comment>
<dbReference type="GO" id="GO:0015990">
    <property type="term" value="P:electron transport coupled proton transport"/>
    <property type="evidence" value="ECO:0007669"/>
    <property type="project" value="TreeGrafter"/>
</dbReference>
<dbReference type="AlphaFoldDB" id="A0A431WAC1"/>
<keyword evidence="11" id="KW-1185">Reference proteome</keyword>
<comment type="similarity">
    <text evidence="2">In the N-terminal section; belongs to the heme-copper respiratory oxidase family.</text>
</comment>
<evidence type="ECO:0000256" key="2">
    <source>
        <dbReference type="ARBA" id="ARBA00010468"/>
    </source>
</evidence>
<keyword evidence="8" id="KW-0472">Membrane</keyword>
<dbReference type="PANTHER" id="PTHR10422">
    <property type="entry name" value="CYTOCHROME C OXIDASE SUBUNIT 1"/>
    <property type="match status" value="1"/>
</dbReference>
<dbReference type="Gene3D" id="3.10.28.10">
    <property type="entry name" value="Homing endonucleases"/>
    <property type="match status" value="2"/>
</dbReference>
<comment type="caution">
    <text evidence="10">The sequence shown here is derived from an EMBL/GenBank/DDBJ whole genome shotgun (WGS) entry which is preliminary data.</text>
</comment>
<dbReference type="OrthoDB" id="2351986at2"/>
<dbReference type="GO" id="GO:0004519">
    <property type="term" value="F:endonuclease activity"/>
    <property type="evidence" value="ECO:0007669"/>
    <property type="project" value="UniProtKB-KW"/>
</dbReference>
<evidence type="ECO:0000256" key="8">
    <source>
        <dbReference type="SAM" id="Phobius"/>
    </source>
</evidence>
<dbReference type="Proteomes" id="UP000267448">
    <property type="component" value="Unassembled WGS sequence"/>
</dbReference>
<evidence type="ECO:0000256" key="3">
    <source>
        <dbReference type="ARBA" id="ARBA00022660"/>
    </source>
</evidence>
<proteinExistence type="inferred from homology"/>
<dbReference type="PANTHER" id="PTHR10422:SF18">
    <property type="entry name" value="CYTOCHROME C OXIDASE SUBUNIT 1"/>
    <property type="match status" value="1"/>
</dbReference>
<keyword evidence="8" id="KW-1133">Transmembrane helix</keyword>
<dbReference type="GO" id="GO:0004129">
    <property type="term" value="F:cytochrome-c oxidase activity"/>
    <property type="evidence" value="ECO:0007669"/>
    <property type="project" value="InterPro"/>
</dbReference>
<accession>A0A431WAC1</accession>
<dbReference type="GO" id="GO:0009060">
    <property type="term" value="P:aerobic respiration"/>
    <property type="evidence" value="ECO:0007669"/>
    <property type="project" value="InterPro"/>
</dbReference>
<keyword evidence="7" id="KW-0404">Intron homing</keyword>
<dbReference type="GO" id="GO:0022904">
    <property type="term" value="P:respiratory electron transport chain"/>
    <property type="evidence" value="ECO:0007669"/>
    <property type="project" value="TreeGrafter"/>
</dbReference>
<dbReference type="InterPro" id="IPR036927">
    <property type="entry name" value="Cyt_c_oxase-like_su1_sf"/>
</dbReference>
<name>A0A431WAC1_9GAMM</name>
<keyword evidence="5" id="KW-0255">Endonuclease</keyword>
<keyword evidence="6" id="KW-0378">Hydrolase</keyword>
<keyword evidence="3" id="KW-0679">Respiratory chain</keyword>
<dbReference type="SUPFAM" id="SSF81442">
    <property type="entry name" value="Cytochrome c oxidase subunit I-like"/>
    <property type="match status" value="1"/>
</dbReference>
<evidence type="ECO:0000313" key="10">
    <source>
        <dbReference type="EMBL" id="RTR32268.1"/>
    </source>
</evidence>
<dbReference type="GO" id="GO:0006314">
    <property type="term" value="P:intron homing"/>
    <property type="evidence" value="ECO:0007669"/>
    <property type="project" value="UniProtKB-KW"/>
</dbReference>
<evidence type="ECO:0000256" key="7">
    <source>
        <dbReference type="ARBA" id="ARBA00022886"/>
    </source>
</evidence>
<dbReference type="InterPro" id="IPR000883">
    <property type="entry name" value="Cyt_C_Oxase_1"/>
</dbReference>
<keyword evidence="4" id="KW-0540">Nuclease</keyword>
<dbReference type="InterPro" id="IPR023616">
    <property type="entry name" value="Cyt_c_oxase-like_su1_dom"/>
</dbReference>
<sequence length="316" mass="36791">MFSVGMDVDTRAYFTAATMVIAVPTGIKIFSWLSNSFSKNIYMANQIYLNVLENYKFYNENLLNVFSRSNKNYLPENKNCKSLVLYGSNLSSTVNYPKYTSIVKYMVSIPNNILFPLIGILMSDGCITINNSSKLFRLEKYPKDVGARFRFKQSIKRSDYVFNVFSLLSHYCISYPSLVKTRINRKNFVGIEIVTRSLPCFLVLQRKFYFKGKKIIPLDFYDLITYEGLAYWIMGDGCFVKGGGLYLQTQSLTVKECVFIINIFYIKFQIESSIHFQRGLPVIYITVDSIKKLYPHIQQFIIPNMKYKFHYKLTNN</sequence>
<evidence type="ECO:0000256" key="6">
    <source>
        <dbReference type="ARBA" id="ARBA00022801"/>
    </source>
</evidence>
<evidence type="ECO:0000256" key="4">
    <source>
        <dbReference type="ARBA" id="ARBA00022722"/>
    </source>
</evidence>
<gene>
    <name evidence="10" type="ORF">EKG38_24820</name>
</gene>
<dbReference type="GO" id="GO:0020037">
    <property type="term" value="F:heme binding"/>
    <property type="evidence" value="ECO:0007669"/>
    <property type="project" value="InterPro"/>
</dbReference>
<evidence type="ECO:0000256" key="1">
    <source>
        <dbReference type="ARBA" id="ARBA00009332"/>
    </source>
</evidence>